<evidence type="ECO:0000259" key="2">
    <source>
        <dbReference type="Pfam" id="PF24837"/>
    </source>
</evidence>
<feature type="chain" id="PRO_5020673755" description="AMIN-like domain-containing protein" evidence="1">
    <location>
        <begin position="26"/>
        <end position="169"/>
    </location>
</feature>
<dbReference type="EMBL" id="SJZJ01000010">
    <property type="protein sequence ID" value="TCJ28601.1"/>
    <property type="molecule type" value="Genomic_DNA"/>
</dbReference>
<reference evidence="3 4" key="1">
    <citation type="submission" date="2019-03" db="EMBL/GenBank/DDBJ databases">
        <authorList>
            <person name="Kim M.K.M."/>
        </authorList>
    </citation>
    <scope>NUCLEOTIDE SEQUENCE [LARGE SCALE GENOMIC DNA]</scope>
    <source>
        <strain evidence="3 4">18JY15-6</strain>
    </source>
</reference>
<dbReference type="Pfam" id="PF24837">
    <property type="entry name" value="AMIN-like"/>
    <property type="match status" value="1"/>
</dbReference>
<feature type="signal peptide" evidence="1">
    <location>
        <begin position="1"/>
        <end position="25"/>
    </location>
</feature>
<organism evidence="3 4">
    <name type="scientific">Nocardioides jejuensis</name>
    <dbReference type="NCBI Taxonomy" id="2502782"/>
    <lineage>
        <taxon>Bacteria</taxon>
        <taxon>Bacillati</taxon>
        <taxon>Actinomycetota</taxon>
        <taxon>Actinomycetes</taxon>
        <taxon>Propionibacteriales</taxon>
        <taxon>Nocardioidaceae</taxon>
        <taxon>Nocardioides</taxon>
    </lineage>
</organism>
<feature type="domain" description="AMIN-like" evidence="2">
    <location>
        <begin position="45"/>
        <end position="167"/>
    </location>
</feature>
<dbReference type="InterPro" id="IPR056303">
    <property type="entry name" value="AMIN-like"/>
</dbReference>
<gene>
    <name evidence="3" type="ORF">EPD65_07785</name>
</gene>
<comment type="caution">
    <text evidence="3">The sequence shown here is derived from an EMBL/GenBank/DDBJ whole genome shotgun (WGS) entry which is preliminary data.</text>
</comment>
<name>A0A4R1CCZ2_9ACTN</name>
<protein>
    <recommendedName>
        <fullName evidence="2">AMIN-like domain-containing protein</fullName>
    </recommendedName>
</protein>
<evidence type="ECO:0000313" key="4">
    <source>
        <dbReference type="Proteomes" id="UP000295453"/>
    </source>
</evidence>
<dbReference type="Proteomes" id="UP000295453">
    <property type="component" value="Unassembled WGS sequence"/>
</dbReference>
<evidence type="ECO:0000256" key="1">
    <source>
        <dbReference type="SAM" id="SignalP"/>
    </source>
</evidence>
<accession>A0A4R1CCZ2</accession>
<keyword evidence="1" id="KW-0732">Signal</keyword>
<dbReference type="RefSeq" id="WP_131582874.1">
    <property type="nucleotide sequence ID" value="NZ_SJZJ01000010.1"/>
</dbReference>
<keyword evidence="4" id="KW-1185">Reference proteome</keyword>
<evidence type="ECO:0000313" key="3">
    <source>
        <dbReference type="EMBL" id="TCJ28601.1"/>
    </source>
</evidence>
<sequence>MIRRLLVTLASGLLAVTLSAPPATALPSWQTTNSSWSNPDARHPLVTGLRYAQHSNFDRVVITITGKIPGWKVRYAHTHTYDGSGATVPIRAGADLVLFPAYAHRSDGSSCYTGPQLARPHLPALKAVAFTGDFEGYVSFAFGLDGRNPYRIFALHDPQRIVLDFRHAS</sequence>
<dbReference type="OrthoDB" id="3393679at2"/>
<proteinExistence type="predicted"/>
<dbReference type="AlphaFoldDB" id="A0A4R1CCZ2"/>